<dbReference type="Proteomes" id="UP000038040">
    <property type="component" value="Unplaced"/>
</dbReference>
<sequence length="176" mass="20529">MSPIRFLLLILLSIEITLTISNFAYNGITNAIMPKRLNAISITMKGNHSQPLNYRNRAGSFNRINRLKFLKRFNLKLLTNTSNIFSPTKALRRIIIQMRKARFNAVPTINLSKSVQPDKNQYDMKFCESIKKTTKHYGLRDFPKFARNNCSIIRIYFRKVSCEDIVNIADFCFNKK</sequence>
<reference evidence="6" key="1">
    <citation type="submission" date="2017-02" db="UniProtKB">
        <authorList>
            <consortium name="WormBaseParasite"/>
        </authorList>
    </citation>
    <scope>IDENTIFICATION</scope>
</reference>
<dbReference type="STRING" id="318479.A0A0N4UCL3"/>
<dbReference type="AlphaFoldDB" id="A0A0N4UCL3"/>
<accession>A0A0N4UCL3</accession>
<evidence type="ECO:0000259" key="2">
    <source>
        <dbReference type="Pfam" id="PF23626"/>
    </source>
</evidence>
<evidence type="ECO:0000313" key="5">
    <source>
        <dbReference type="Proteomes" id="UP000274756"/>
    </source>
</evidence>
<evidence type="ECO:0000313" key="6">
    <source>
        <dbReference type="WBParaSite" id="DME_0000501101-mRNA-1"/>
    </source>
</evidence>
<dbReference type="EMBL" id="UYYG01001172">
    <property type="protein sequence ID" value="VDN58837.1"/>
    <property type="molecule type" value="Genomic_DNA"/>
</dbReference>
<evidence type="ECO:0000256" key="1">
    <source>
        <dbReference type="SAM" id="SignalP"/>
    </source>
</evidence>
<evidence type="ECO:0000313" key="3">
    <source>
        <dbReference type="EMBL" id="VDN58837.1"/>
    </source>
</evidence>
<dbReference type="InterPro" id="IPR055352">
    <property type="entry name" value="CCD_aECM"/>
</dbReference>
<proteinExistence type="predicted"/>
<dbReference type="Pfam" id="PF23626">
    <property type="entry name" value="CCD_aECM"/>
    <property type="match status" value="1"/>
</dbReference>
<name>A0A0N4UCL3_DRAME</name>
<keyword evidence="1" id="KW-0732">Signal</keyword>
<feature type="chain" id="PRO_5041042814" evidence="1">
    <location>
        <begin position="20"/>
        <end position="176"/>
    </location>
</feature>
<feature type="signal peptide" evidence="1">
    <location>
        <begin position="1"/>
        <end position="19"/>
    </location>
</feature>
<reference evidence="3 5" key="2">
    <citation type="submission" date="2018-11" db="EMBL/GenBank/DDBJ databases">
        <authorList>
            <consortium name="Pathogen Informatics"/>
        </authorList>
    </citation>
    <scope>NUCLEOTIDE SEQUENCE [LARGE SCALE GENOMIC DNA]</scope>
</reference>
<feature type="domain" description="aECM cysteine-cradle" evidence="2">
    <location>
        <begin position="125"/>
        <end position="175"/>
    </location>
</feature>
<protein>
    <submittedName>
        <fullName evidence="6">Astacin domain-containing protein</fullName>
    </submittedName>
</protein>
<evidence type="ECO:0000313" key="4">
    <source>
        <dbReference type="Proteomes" id="UP000038040"/>
    </source>
</evidence>
<dbReference type="WBParaSite" id="DME_0000501101-mRNA-1">
    <property type="protein sequence ID" value="DME_0000501101-mRNA-1"/>
    <property type="gene ID" value="DME_0000501101"/>
</dbReference>
<keyword evidence="5" id="KW-1185">Reference proteome</keyword>
<gene>
    <name evidence="3" type="ORF">DME_LOCUS8810</name>
</gene>
<dbReference type="PANTHER" id="PTHR37435">
    <property type="entry name" value="PROTEIN CBG14344"/>
    <property type="match status" value="1"/>
</dbReference>
<organism evidence="4 6">
    <name type="scientific">Dracunculus medinensis</name>
    <name type="common">Guinea worm</name>
    <dbReference type="NCBI Taxonomy" id="318479"/>
    <lineage>
        <taxon>Eukaryota</taxon>
        <taxon>Metazoa</taxon>
        <taxon>Ecdysozoa</taxon>
        <taxon>Nematoda</taxon>
        <taxon>Chromadorea</taxon>
        <taxon>Rhabditida</taxon>
        <taxon>Spirurina</taxon>
        <taxon>Dracunculoidea</taxon>
        <taxon>Dracunculidae</taxon>
        <taxon>Dracunculus</taxon>
    </lineage>
</organism>
<dbReference type="Proteomes" id="UP000274756">
    <property type="component" value="Unassembled WGS sequence"/>
</dbReference>
<dbReference type="OrthoDB" id="5861617at2759"/>